<gene>
    <name evidence="1" type="primary">g5554</name>
    <name evidence="1" type="ORF">EsDP_00005554</name>
</gene>
<proteinExistence type="predicted"/>
<name>A0ABQ0CV00_9HYPO</name>
<evidence type="ECO:0000313" key="2">
    <source>
        <dbReference type="Proteomes" id="UP001562357"/>
    </source>
</evidence>
<comment type="caution">
    <text evidence="1">The sequence shown here is derived from an EMBL/GenBank/DDBJ whole genome shotgun (WGS) entry which is preliminary data.</text>
</comment>
<dbReference type="Proteomes" id="UP001562357">
    <property type="component" value="Unassembled WGS sequence"/>
</dbReference>
<accession>A0ABQ0CV00</accession>
<dbReference type="SUPFAM" id="SSF54928">
    <property type="entry name" value="RNA-binding domain, RBD"/>
    <property type="match status" value="1"/>
</dbReference>
<evidence type="ECO:0000313" key="1">
    <source>
        <dbReference type="EMBL" id="GAB0137281.1"/>
    </source>
</evidence>
<dbReference type="EMBL" id="BAAFGZ010000264">
    <property type="protein sequence ID" value="GAB0137281.1"/>
    <property type="molecule type" value="Genomic_DNA"/>
</dbReference>
<organism evidence="1 2">
    <name type="scientific">Epichloe bromicola</name>
    <dbReference type="NCBI Taxonomy" id="79588"/>
    <lineage>
        <taxon>Eukaryota</taxon>
        <taxon>Fungi</taxon>
        <taxon>Dikarya</taxon>
        <taxon>Ascomycota</taxon>
        <taxon>Pezizomycotina</taxon>
        <taxon>Sordariomycetes</taxon>
        <taxon>Hypocreomycetidae</taxon>
        <taxon>Hypocreales</taxon>
        <taxon>Clavicipitaceae</taxon>
        <taxon>Epichloe</taxon>
    </lineage>
</organism>
<sequence>MDVHAAQLTNLSALLYEMHVILERTKRDLTEFSSKKDKAVALIENEELPAMDVAAVLHDTAPIIRDAIEANASAIGKFRQRVSEMKMAAENERSSGESDELTYWTPSSDNQAWNIALPGDEDVVVVLTDSSRGQGAGKMSSSVLQYHQDVANLEEHPKLFVPWQDLGSHNALQSRRVVLRSLPRGTNAMQVLSAIRCYGGVLSVVVADDVFARGSSCEKKTKTALVEFVYASAAADFASHVDEHRLRLRFQDSDEAAHEVQLHHIPTPSWYQNELNYELLSAGATRALCMPGFPVGAIWHLMTKLGTKVISKVDLQGGDTCEDLTIEFVSLFEADRAARLVKRGRADVDYDATGNKMRYVADSSQLGDMQGVYAETGGLIERVEPDILQKTWDQEPFNTYKPVKQPRSNPGAPAPAAVVRVPPKSERSNQDILAEYFDIEPTELWDFLQDREHFQDTQYRIMGSNITLTRHRYSWSISKEDDVKLLMANTLHSPEWAGQWDAHFQVQGTINVRRWERYGMLAEHRRRLAAEQHVESWAVPRCDGLQGCEWACRALKDTPAASLIKAWRRERREDA</sequence>
<protein>
    <submittedName>
        <fullName evidence="1">Uncharacterized protein</fullName>
    </submittedName>
</protein>
<reference evidence="2" key="1">
    <citation type="submission" date="2024-06" db="EMBL/GenBank/DDBJ databases">
        <title>Draft Genome Sequences of Epichloe bromicola Strains Isolated from Elymus ciliaris.</title>
        <authorList>
            <consortium name="Epichloe bromicola genome sequencing consortium"/>
            <person name="Miura A."/>
            <person name="Imano S."/>
            <person name="Ashida A."/>
            <person name="Sato I."/>
            <person name="Chiba S."/>
            <person name="Tanaka A."/>
            <person name="Camagna M."/>
            <person name="Takemoto D."/>
        </authorList>
    </citation>
    <scope>NUCLEOTIDE SEQUENCE [LARGE SCALE GENOMIC DNA]</scope>
    <source>
        <strain evidence="2">DP</strain>
    </source>
</reference>
<dbReference type="InterPro" id="IPR035979">
    <property type="entry name" value="RBD_domain_sf"/>
</dbReference>
<keyword evidence="2" id="KW-1185">Reference proteome</keyword>